<dbReference type="eggNOG" id="ENOG5030BS9">
    <property type="taxonomic scope" value="Bacteria"/>
</dbReference>
<evidence type="ECO:0000256" key="1">
    <source>
        <dbReference type="SAM" id="MobiDB-lite"/>
    </source>
</evidence>
<feature type="transmembrane region" description="Helical" evidence="2">
    <location>
        <begin position="176"/>
        <end position="198"/>
    </location>
</feature>
<name>A0A087CM66_9BIFI</name>
<dbReference type="OrthoDB" id="3231060at2"/>
<protein>
    <recommendedName>
        <fullName evidence="5">PE_PGRS family protein</fullName>
    </recommendedName>
</protein>
<evidence type="ECO:0000313" key="4">
    <source>
        <dbReference type="Proteomes" id="UP000028984"/>
    </source>
</evidence>
<gene>
    <name evidence="3" type="ORF">BREU_1132</name>
</gene>
<evidence type="ECO:0008006" key="5">
    <source>
        <dbReference type="Google" id="ProtNLM"/>
    </source>
</evidence>
<feature type="transmembrane region" description="Helical" evidence="2">
    <location>
        <begin position="312"/>
        <end position="334"/>
    </location>
</feature>
<dbReference type="AlphaFoldDB" id="A0A087CM66"/>
<keyword evidence="2" id="KW-0472">Membrane</keyword>
<keyword evidence="4" id="KW-1185">Reference proteome</keyword>
<keyword evidence="2" id="KW-0812">Transmembrane</keyword>
<feature type="transmembrane region" description="Helical" evidence="2">
    <location>
        <begin position="372"/>
        <end position="395"/>
    </location>
</feature>
<keyword evidence="2" id="KW-1133">Transmembrane helix</keyword>
<dbReference type="RefSeq" id="WP_044089901.1">
    <property type="nucleotide sequence ID" value="NZ_JDUW01000015.1"/>
</dbReference>
<organism evidence="3 4">
    <name type="scientific">Bifidobacterium reuteri DSM 23975</name>
    <dbReference type="NCBI Taxonomy" id="1437610"/>
    <lineage>
        <taxon>Bacteria</taxon>
        <taxon>Bacillati</taxon>
        <taxon>Actinomycetota</taxon>
        <taxon>Actinomycetes</taxon>
        <taxon>Bifidobacteriales</taxon>
        <taxon>Bifidobacteriaceae</taxon>
        <taxon>Bifidobacterium</taxon>
    </lineage>
</organism>
<dbReference type="Proteomes" id="UP000028984">
    <property type="component" value="Unassembled WGS sequence"/>
</dbReference>
<feature type="region of interest" description="Disordered" evidence="1">
    <location>
        <begin position="1"/>
        <end position="27"/>
    </location>
</feature>
<feature type="transmembrane region" description="Helical" evidence="2">
    <location>
        <begin position="229"/>
        <end position="250"/>
    </location>
</feature>
<sequence>MNEQTDRANRTDRSIPSDPNGPVAGNAEAAIPGSAVFVGVPTSISVNGHARGRSKVSTDNSLVDMESRIIRAMAARADAPLPGNVVHNPGDDGTIAPDTILANVIVDSPTQREQAIADSVEAGVPKRVTLWSTLAEARGSLRLRDLFFGAWDCVAVALVMTATVWLIPLIRLFTNAAYALAHPGTVYAMAFLTAPFLYEATHLLVRFKEHENHTDDLLRTMRWSFTRLCALRMLVMGAAAATLIVGYAAVVSVLGAQVGLASGGAGGGIGSGVGGALSFPDATGIGLGSGAANAGMAWSPAGLSGVIPDTSAARFSLLTLLGVAFSALFVFGIAQLVADVHARWPWSMIAIPALWVALCVALLAWHDVLAPLLAGLPPMVALITAVATGVAYFAAMGRFVRLAPSVAEAA</sequence>
<feature type="transmembrane region" description="Helical" evidence="2">
    <location>
        <begin position="146"/>
        <end position="170"/>
    </location>
</feature>
<comment type="caution">
    <text evidence="3">The sequence shown here is derived from an EMBL/GenBank/DDBJ whole genome shotgun (WGS) entry which is preliminary data.</text>
</comment>
<proteinExistence type="predicted"/>
<evidence type="ECO:0000256" key="2">
    <source>
        <dbReference type="SAM" id="Phobius"/>
    </source>
</evidence>
<dbReference type="STRING" id="1437610.BREU_1132"/>
<reference evidence="3 4" key="1">
    <citation type="submission" date="2014-03" db="EMBL/GenBank/DDBJ databases">
        <title>Genomics of Bifidobacteria.</title>
        <authorList>
            <person name="Ventura M."/>
            <person name="Milani C."/>
            <person name="Lugli G.A."/>
        </authorList>
    </citation>
    <scope>NUCLEOTIDE SEQUENCE [LARGE SCALE GENOMIC DNA]</scope>
    <source>
        <strain evidence="3 4">DSM 23975</strain>
    </source>
</reference>
<feature type="transmembrane region" description="Helical" evidence="2">
    <location>
        <begin position="346"/>
        <end position="366"/>
    </location>
</feature>
<accession>A0A087CM66</accession>
<feature type="compositionally biased region" description="Basic and acidic residues" evidence="1">
    <location>
        <begin position="1"/>
        <end position="15"/>
    </location>
</feature>
<dbReference type="EMBL" id="JGZK01000017">
    <property type="protein sequence ID" value="KFI84366.1"/>
    <property type="molecule type" value="Genomic_DNA"/>
</dbReference>
<evidence type="ECO:0000313" key="3">
    <source>
        <dbReference type="EMBL" id="KFI84366.1"/>
    </source>
</evidence>